<organism evidence="1">
    <name type="scientific">Anguilla anguilla</name>
    <name type="common">European freshwater eel</name>
    <name type="synonym">Muraena anguilla</name>
    <dbReference type="NCBI Taxonomy" id="7936"/>
    <lineage>
        <taxon>Eukaryota</taxon>
        <taxon>Metazoa</taxon>
        <taxon>Chordata</taxon>
        <taxon>Craniata</taxon>
        <taxon>Vertebrata</taxon>
        <taxon>Euteleostomi</taxon>
        <taxon>Actinopterygii</taxon>
        <taxon>Neopterygii</taxon>
        <taxon>Teleostei</taxon>
        <taxon>Anguilliformes</taxon>
        <taxon>Anguillidae</taxon>
        <taxon>Anguilla</taxon>
    </lineage>
</organism>
<reference evidence="1" key="1">
    <citation type="submission" date="2014-11" db="EMBL/GenBank/DDBJ databases">
        <authorList>
            <person name="Amaro Gonzalez C."/>
        </authorList>
    </citation>
    <scope>NUCLEOTIDE SEQUENCE</scope>
</reference>
<name>A0A0E9PYZ0_ANGAN</name>
<protein>
    <submittedName>
        <fullName evidence="1">Uncharacterized protein</fullName>
    </submittedName>
</protein>
<dbReference type="EMBL" id="GBXM01098751">
    <property type="protein sequence ID" value="JAH09826.1"/>
    <property type="molecule type" value="Transcribed_RNA"/>
</dbReference>
<evidence type="ECO:0000313" key="1">
    <source>
        <dbReference type="EMBL" id="JAH09826.1"/>
    </source>
</evidence>
<proteinExistence type="predicted"/>
<accession>A0A0E9PYZ0</accession>
<dbReference type="AlphaFoldDB" id="A0A0E9PYZ0"/>
<reference evidence="1" key="2">
    <citation type="journal article" date="2015" name="Fish Shellfish Immunol.">
        <title>Early steps in the European eel (Anguilla anguilla)-Vibrio vulnificus interaction in the gills: Role of the RtxA13 toxin.</title>
        <authorList>
            <person name="Callol A."/>
            <person name="Pajuelo D."/>
            <person name="Ebbesson L."/>
            <person name="Teles M."/>
            <person name="MacKenzie S."/>
            <person name="Amaro C."/>
        </authorList>
    </citation>
    <scope>NUCLEOTIDE SEQUENCE</scope>
</reference>
<sequence>MNPPTKGSNWPFVYRHRIE</sequence>